<evidence type="ECO:0000256" key="2">
    <source>
        <dbReference type="ARBA" id="ARBA00022692"/>
    </source>
</evidence>
<dbReference type="GO" id="GO:0003677">
    <property type="term" value="F:DNA binding"/>
    <property type="evidence" value="ECO:0007669"/>
    <property type="project" value="InterPro"/>
</dbReference>
<gene>
    <name evidence="8" type="ORF">B1A_21985</name>
</gene>
<keyword evidence="4 6" id="KW-0472">Membrane</keyword>
<feature type="domain" description="Major facilitator superfamily (MFS) profile" evidence="7">
    <location>
        <begin position="56"/>
        <end position="124"/>
    </location>
</feature>
<dbReference type="InterPro" id="IPR013762">
    <property type="entry name" value="Integrase-like_cat_sf"/>
</dbReference>
<accession>T0ZAZ1</accession>
<proteinExistence type="predicted"/>
<evidence type="ECO:0000256" key="5">
    <source>
        <dbReference type="ARBA" id="ARBA00023172"/>
    </source>
</evidence>
<reference evidence="8" key="1">
    <citation type="submission" date="2013-08" db="EMBL/GenBank/DDBJ databases">
        <authorList>
            <person name="Mendez C."/>
            <person name="Richter M."/>
            <person name="Ferrer M."/>
            <person name="Sanchez J."/>
        </authorList>
    </citation>
    <scope>NUCLEOTIDE SEQUENCE</scope>
</reference>
<dbReference type="Gene3D" id="1.10.443.10">
    <property type="entry name" value="Intergrase catalytic core"/>
    <property type="match status" value="1"/>
</dbReference>
<dbReference type="SUPFAM" id="SSF56349">
    <property type="entry name" value="DNA breaking-rejoining enzymes"/>
    <property type="match status" value="1"/>
</dbReference>
<dbReference type="AlphaFoldDB" id="T0ZAZ1"/>
<comment type="subcellular location">
    <subcellularLocation>
        <location evidence="1">Membrane</location>
        <topology evidence="1">Multi-pass membrane protein</topology>
    </subcellularLocation>
</comment>
<feature type="non-terminal residue" evidence="8">
    <location>
        <position position="124"/>
    </location>
</feature>
<evidence type="ECO:0000259" key="7">
    <source>
        <dbReference type="PROSITE" id="PS50850"/>
    </source>
</evidence>
<keyword evidence="3 6" id="KW-1133">Transmembrane helix</keyword>
<dbReference type="PANTHER" id="PTHR23508">
    <property type="entry name" value="CARBOXYLIC ACID TRANSPORTER PROTEIN HOMOLOG"/>
    <property type="match status" value="1"/>
</dbReference>
<evidence type="ECO:0000313" key="8">
    <source>
        <dbReference type="EMBL" id="EQD26129.1"/>
    </source>
</evidence>
<dbReference type="SUPFAM" id="SSF103473">
    <property type="entry name" value="MFS general substrate transporter"/>
    <property type="match status" value="1"/>
</dbReference>
<protein>
    <submittedName>
        <fullName evidence="8">Acid-transport integral membrane protein NanT</fullName>
    </submittedName>
</protein>
<evidence type="ECO:0000256" key="1">
    <source>
        <dbReference type="ARBA" id="ARBA00004141"/>
    </source>
</evidence>
<reference evidence="8" key="2">
    <citation type="journal article" date="2014" name="ISME J.">
        <title>Microbial stratification in low pH oxic and suboxic macroscopic growths along an acid mine drainage.</title>
        <authorList>
            <person name="Mendez-Garcia C."/>
            <person name="Mesa V."/>
            <person name="Sprenger R.R."/>
            <person name="Richter M."/>
            <person name="Diez M.S."/>
            <person name="Solano J."/>
            <person name="Bargiela R."/>
            <person name="Golyshina O.V."/>
            <person name="Manteca A."/>
            <person name="Ramos J.L."/>
            <person name="Gallego J.R."/>
            <person name="Llorente I."/>
            <person name="Martins Dos Santos V.A."/>
            <person name="Jensen O.N."/>
            <person name="Pelaez A.I."/>
            <person name="Sanchez J."/>
            <person name="Ferrer M."/>
        </authorList>
    </citation>
    <scope>NUCLEOTIDE SEQUENCE</scope>
</reference>
<sequence>MPKYFRTRLPDAILAVTGEKFAKKFSSHDLRRTVATRLAESLGDAGDKLVRRVLGHSDMIVLMTLFNALSHGSQDLYMPFLLVQRGFSAERADDMLMLMNVGALFGGLVFGPLSERLGRRRAIV</sequence>
<evidence type="ECO:0000256" key="4">
    <source>
        <dbReference type="ARBA" id="ARBA00023136"/>
    </source>
</evidence>
<dbReference type="GO" id="GO:0005886">
    <property type="term" value="C:plasma membrane"/>
    <property type="evidence" value="ECO:0007669"/>
    <property type="project" value="TreeGrafter"/>
</dbReference>
<dbReference type="EMBL" id="AUZX01016253">
    <property type="protein sequence ID" value="EQD26129.1"/>
    <property type="molecule type" value="Genomic_DNA"/>
</dbReference>
<evidence type="ECO:0000256" key="6">
    <source>
        <dbReference type="SAM" id="Phobius"/>
    </source>
</evidence>
<dbReference type="PANTHER" id="PTHR23508:SF10">
    <property type="entry name" value="CARBOXYLIC ACID TRANSPORTER PROTEIN HOMOLOG"/>
    <property type="match status" value="1"/>
</dbReference>
<comment type="caution">
    <text evidence="8">The sequence shown here is derived from an EMBL/GenBank/DDBJ whole genome shotgun (WGS) entry which is preliminary data.</text>
</comment>
<feature type="transmembrane region" description="Helical" evidence="6">
    <location>
        <begin position="95"/>
        <end position="113"/>
    </location>
</feature>
<dbReference type="InterPro" id="IPR036259">
    <property type="entry name" value="MFS_trans_sf"/>
</dbReference>
<dbReference type="InterPro" id="IPR011010">
    <property type="entry name" value="DNA_brk_join_enz"/>
</dbReference>
<keyword evidence="2 6" id="KW-0812">Transmembrane</keyword>
<dbReference type="PROSITE" id="PS50850">
    <property type="entry name" value="MFS"/>
    <property type="match status" value="1"/>
</dbReference>
<dbReference type="GO" id="GO:0006310">
    <property type="term" value="P:DNA recombination"/>
    <property type="evidence" value="ECO:0007669"/>
    <property type="project" value="UniProtKB-KW"/>
</dbReference>
<dbReference type="GO" id="GO:0015074">
    <property type="term" value="P:DNA integration"/>
    <property type="evidence" value="ECO:0007669"/>
    <property type="project" value="InterPro"/>
</dbReference>
<name>T0ZAZ1_9ZZZZ</name>
<dbReference type="Gene3D" id="1.20.1250.20">
    <property type="entry name" value="MFS general substrate transporter like domains"/>
    <property type="match status" value="1"/>
</dbReference>
<keyword evidence="5" id="KW-0233">DNA recombination</keyword>
<evidence type="ECO:0000256" key="3">
    <source>
        <dbReference type="ARBA" id="ARBA00022989"/>
    </source>
</evidence>
<organism evidence="8">
    <name type="scientific">mine drainage metagenome</name>
    <dbReference type="NCBI Taxonomy" id="410659"/>
    <lineage>
        <taxon>unclassified sequences</taxon>
        <taxon>metagenomes</taxon>
        <taxon>ecological metagenomes</taxon>
    </lineage>
</organism>
<dbReference type="InterPro" id="IPR020846">
    <property type="entry name" value="MFS_dom"/>
</dbReference>
<dbReference type="GO" id="GO:0046943">
    <property type="term" value="F:carboxylic acid transmembrane transporter activity"/>
    <property type="evidence" value="ECO:0007669"/>
    <property type="project" value="TreeGrafter"/>
</dbReference>